<dbReference type="OrthoDB" id="66881at2759"/>
<dbReference type="Pfam" id="PF13450">
    <property type="entry name" value="NAD_binding_8"/>
    <property type="match status" value="1"/>
</dbReference>
<evidence type="ECO:0000256" key="3">
    <source>
        <dbReference type="ARBA" id="ARBA00023002"/>
    </source>
</evidence>
<keyword evidence="3" id="KW-0560">Oxidoreductase</keyword>
<evidence type="ECO:0000256" key="1">
    <source>
        <dbReference type="ARBA" id="ARBA00022630"/>
    </source>
</evidence>
<dbReference type="PRINTS" id="PR00419">
    <property type="entry name" value="ADXRDTASE"/>
</dbReference>
<reference evidence="4" key="1">
    <citation type="journal article" date="2021" name="Nat. Commun.">
        <title>Genetic determinants of endophytism in the Arabidopsis root mycobiome.</title>
        <authorList>
            <person name="Mesny F."/>
            <person name="Miyauchi S."/>
            <person name="Thiergart T."/>
            <person name="Pickel B."/>
            <person name="Atanasova L."/>
            <person name="Karlsson M."/>
            <person name="Huettel B."/>
            <person name="Barry K.W."/>
            <person name="Haridas S."/>
            <person name="Chen C."/>
            <person name="Bauer D."/>
            <person name="Andreopoulos W."/>
            <person name="Pangilinan J."/>
            <person name="LaButti K."/>
            <person name="Riley R."/>
            <person name="Lipzen A."/>
            <person name="Clum A."/>
            <person name="Drula E."/>
            <person name="Henrissat B."/>
            <person name="Kohler A."/>
            <person name="Grigoriev I.V."/>
            <person name="Martin F.M."/>
            <person name="Hacquard S."/>
        </authorList>
    </citation>
    <scope>NUCLEOTIDE SEQUENCE</scope>
    <source>
        <strain evidence="4">MPI-SDFR-AT-0073</strain>
    </source>
</reference>
<dbReference type="AlphaFoldDB" id="A0A9P8RJX4"/>
<keyword evidence="2" id="KW-0274">FAD</keyword>
<dbReference type="RefSeq" id="XP_045951950.1">
    <property type="nucleotide sequence ID" value="XM_046105211.1"/>
</dbReference>
<dbReference type="PANTHER" id="PTHR23023">
    <property type="entry name" value="DIMETHYLANILINE MONOOXYGENASE"/>
    <property type="match status" value="1"/>
</dbReference>
<name>A0A9P8RJX4_9PEZI</name>
<dbReference type="GO" id="GO:0050660">
    <property type="term" value="F:flavin adenine dinucleotide binding"/>
    <property type="evidence" value="ECO:0007669"/>
    <property type="project" value="InterPro"/>
</dbReference>
<dbReference type="SUPFAM" id="SSF51905">
    <property type="entry name" value="FAD/NAD(P)-binding domain"/>
    <property type="match status" value="2"/>
</dbReference>
<evidence type="ECO:0000313" key="5">
    <source>
        <dbReference type="Proteomes" id="UP000758603"/>
    </source>
</evidence>
<dbReference type="GeneID" id="70134102"/>
<dbReference type="InterPro" id="IPR000960">
    <property type="entry name" value="Flavin_mOase"/>
</dbReference>
<keyword evidence="5" id="KW-1185">Reference proteome</keyword>
<dbReference type="EMBL" id="JAGPXC010000011">
    <property type="protein sequence ID" value="KAH6645436.1"/>
    <property type="molecule type" value="Genomic_DNA"/>
</dbReference>
<dbReference type="Gene3D" id="3.50.50.60">
    <property type="entry name" value="FAD/NAD(P)-binding domain"/>
    <property type="match status" value="2"/>
</dbReference>
<organism evidence="4 5">
    <name type="scientific">Truncatella angustata</name>
    <dbReference type="NCBI Taxonomy" id="152316"/>
    <lineage>
        <taxon>Eukaryota</taxon>
        <taxon>Fungi</taxon>
        <taxon>Dikarya</taxon>
        <taxon>Ascomycota</taxon>
        <taxon>Pezizomycotina</taxon>
        <taxon>Sordariomycetes</taxon>
        <taxon>Xylariomycetidae</taxon>
        <taxon>Amphisphaeriales</taxon>
        <taxon>Sporocadaceae</taxon>
        <taxon>Truncatella</taxon>
    </lineage>
</organism>
<dbReference type="Proteomes" id="UP000758603">
    <property type="component" value="Unassembled WGS sequence"/>
</dbReference>
<dbReference type="PIRSF" id="PIRSF000332">
    <property type="entry name" value="FMO"/>
    <property type="match status" value="1"/>
</dbReference>
<evidence type="ECO:0000256" key="2">
    <source>
        <dbReference type="ARBA" id="ARBA00022827"/>
    </source>
</evidence>
<dbReference type="InterPro" id="IPR050346">
    <property type="entry name" value="FMO-like"/>
</dbReference>
<comment type="caution">
    <text evidence="4">The sequence shown here is derived from an EMBL/GenBank/DDBJ whole genome shotgun (WGS) entry which is preliminary data.</text>
</comment>
<evidence type="ECO:0000313" key="4">
    <source>
        <dbReference type="EMBL" id="KAH6645436.1"/>
    </source>
</evidence>
<gene>
    <name evidence="4" type="ORF">BKA67DRAFT_595801</name>
</gene>
<protein>
    <submittedName>
        <fullName evidence="4">FAD dependent oxidoreductase</fullName>
    </submittedName>
</protein>
<dbReference type="GO" id="GO:0050661">
    <property type="term" value="F:NADP binding"/>
    <property type="evidence" value="ECO:0007669"/>
    <property type="project" value="InterPro"/>
</dbReference>
<accession>A0A9P8RJX4</accession>
<sequence>MSNSTQFGKIRTVAVVGAGLSGIVSAAHLLRTGISVTVFERANIAGGVWEFSPQTGRDSPFPSTRPPVPDWDEPIAEGLSPEKAPLIFAPPGPVYANMKSRGSEQTMRTSLGDWPDGKRAPLDHNEVLAYLQRIAKIHGVEDKIHFSTRVESVTKQGDAQWRVQASKLVANSASYTLERKTWIFDAVVVAAGRYGEPRVPDIPGLSSWKHAHANRVMHSKQYRTPKLYQGKTVLIIGGFISAAEITNELVNNGAKVYQSAKDTRVDFRDQSNHENAEKVAMATEFTTISNVNGRPTFRPQTLDDDDPLPGKVVLQDGRVLESIHYVIIATGYHTTFPFLGPLLERPSTAYEDADETVIITSDGRTAHNLHEDIFYIPDPTLAFMGITHFASTFSMYDFQAQVLAAVFAERVALPSKAAMRAEQRRRKSRVLPGTLLNSIFLLDDFVIHRMLHWVNKDLVARGIEALQGPDHWWWEAFKTERENARPLLGILQDNFLSTYDTNWDKLVDLY</sequence>
<dbReference type="Pfam" id="PF13738">
    <property type="entry name" value="Pyr_redox_3"/>
    <property type="match status" value="1"/>
</dbReference>
<proteinExistence type="predicted"/>
<dbReference type="GO" id="GO:0016491">
    <property type="term" value="F:oxidoreductase activity"/>
    <property type="evidence" value="ECO:0007669"/>
    <property type="project" value="UniProtKB-KW"/>
</dbReference>
<dbReference type="InterPro" id="IPR036188">
    <property type="entry name" value="FAD/NAD-bd_sf"/>
</dbReference>
<keyword evidence="1" id="KW-0285">Flavoprotein</keyword>